<evidence type="ECO:0000256" key="4">
    <source>
        <dbReference type="ARBA" id="ARBA00039132"/>
    </source>
</evidence>
<evidence type="ECO:0000256" key="10">
    <source>
        <dbReference type="ARBA" id="ARBA00047409"/>
    </source>
</evidence>
<dbReference type="Gene3D" id="3.40.50.1820">
    <property type="entry name" value="alpha/beta hydrolase"/>
    <property type="match status" value="1"/>
</dbReference>
<dbReference type="GO" id="GO:0008474">
    <property type="term" value="F:palmitoyl-(protein) hydrolase activity"/>
    <property type="evidence" value="ECO:0007669"/>
    <property type="project" value="UniProtKB-EC"/>
</dbReference>
<dbReference type="AlphaFoldDB" id="A0A178YFY6"/>
<comment type="caution">
    <text evidence="13">The sequence shown here is derived from an EMBL/GenBank/DDBJ whole genome shotgun (WGS) entry which is preliminary data.</text>
</comment>
<dbReference type="PANTHER" id="PTHR16138:SF7">
    <property type="entry name" value="PALMITOYL-PROTEIN THIOESTERASE ABHD10, MITOCHONDRIAL"/>
    <property type="match status" value="1"/>
</dbReference>
<evidence type="ECO:0000256" key="9">
    <source>
        <dbReference type="ARBA" id="ARBA00046047"/>
    </source>
</evidence>
<dbReference type="SUPFAM" id="SSF53474">
    <property type="entry name" value="alpha/beta-Hydrolases"/>
    <property type="match status" value="1"/>
</dbReference>
<protein>
    <recommendedName>
        <fullName evidence="5">Palmitoyl-protein thioesterase ABHD10, mitochondrial</fullName>
        <ecNumber evidence="4">3.1.1.93</ecNumber>
        <ecNumber evidence="1">3.1.2.22</ecNumber>
    </recommendedName>
    <alternativeName>
        <fullName evidence="7">Acyl-protein thioesterase ABHD10</fullName>
    </alternativeName>
    <alternativeName>
        <fullName evidence="8">Alpha/beta hydrolase domain-containing protein 10</fullName>
    </alternativeName>
    <alternativeName>
        <fullName evidence="6">Mycophenolic acid acyl-glucuronide esterase, mitochondrial</fullName>
    </alternativeName>
</protein>
<evidence type="ECO:0000256" key="6">
    <source>
        <dbReference type="ARBA" id="ARBA00041520"/>
    </source>
</evidence>
<gene>
    <name evidence="13" type="ORF">ATB98_10275</name>
</gene>
<name>A0A178YFY6_SINSA</name>
<dbReference type="EC" id="3.1.1.93" evidence="4"/>
<dbReference type="PANTHER" id="PTHR16138">
    <property type="entry name" value="MYCOPHENOLIC ACID ACYL-GLUCURONIDE ESTERASE, MITOCHONDRIAL"/>
    <property type="match status" value="1"/>
</dbReference>
<sequence length="268" mass="29342">MPATPVETDITPITVGTGALARSIAMRIFRAGVVPSHPALVWLGGYRSDMTGTKAIEVEAHARLVGADCIRFDYSGHGSSAGDYRDGTISRWLEESLAVLDHAARGRMILIGSSMGAWIALRLIQELRRRGDGERVAGLVLIAPAPDFTAELIEPNLTDAEKTSLAERGYFEEPSEYSPEPNIFTRALIEDGRDNLVMTGPIETGCPVHILQGMLDPDVPYTHALRLMEHMPADDVVMTLIRDGDHRLSREEDITKLKRAIDAMLTKA</sequence>
<accession>A0A178YFY6</accession>
<keyword evidence="14" id="KW-1185">Reference proteome</keyword>
<dbReference type="STRING" id="36856.ATB98_10275"/>
<proteinExistence type="predicted"/>
<evidence type="ECO:0000259" key="12">
    <source>
        <dbReference type="Pfam" id="PF12697"/>
    </source>
</evidence>
<keyword evidence="3" id="KW-0809">Transit peptide</keyword>
<dbReference type="Pfam" id="PF12697">
    <property type="entry name" value="Abhydrolase_6"/>
    <property type="match status" value="1"/>
</dbReference>
<comment type="catalytic activity">
    <reaction evidence="11">
        <text>mycophenolic acid O-acyl-beta-D-glucuronide + H2O = mycophenolate + D-glucuronate + H(+)</text>
        <dbReference type="Rhea" id="RHEA:34179"/>
        <dbReference type="ChEBI" id="CHEBI:15377"/>
        <dbReference type="ChEBI" id="CHEBI:15378"/>
        <dbReference type="ChEBI" id="CHEBI:58720"/>
        <dbReference type="ChEBI" id="CHEBI:62932"/>
        <dbReference type="ChEBI" id="CHEBI:66982"/>
        <dbReference type="EC" id="3.1.1.93"/>
    </reaction>
    <physiologicalReaction direction="left-to-right" evidence="11">
        <dbReference type="Rhea" id="RHEA:34180"/>
    </physiologicalReaction>
</comment>
<evidence type="ECO:0000256" key="7">
    <source>
        <dbReference type="ARBA" id="ARBA00042645"/>
    </source>
</evidence>
<evidence type="ECO:0000256" key="8">
    <source>
        <dbReference type="ARBA" id="ARBA00042704"/>
    </source>
</evidence>
<reference evidence="13 14" key="1">
    <citation type="submission" date="2015-11" db="EMBL/GenBank/DDBJ databases">
        <title>Ensifer anhuiense sp. nov., an effective nitrogen fixation bacterium with Glycine soja.</title>
        <authorList>
            <person name="Yan H."/>
            <person name="Chen W."/>
        </authorList>
    </citation>
    <scope>NUCLEOTIDE SEQUENCE [LARGE SCALE GENOMIC DNA]</scope>
    <source>
        <strain evidence="13 14">LMG 7837</strain>
    </source>
</reference>
<dbReference type="EMBL" id="LNQB01000069">
    <property type="protein sequence ID" value="OAP46357.1"/>
    <property type="molecule type" value="Genomic_DNA"/>
</dbReference>
<dbReference type="InterPro" id="IPR000073">
    <property type="entry name" value="AB_hydrolase_1"/>
</dbReference>
<organism evidence="13 14">
    <name type="scientific">Sinorhizobium saheli</name>
    <dbReference type="NCBI Taxonomy" id="36856"/>
    <lineage>
        <taxon>Bacteria</taxon>
        <taxon>Pseudomonadati</taxon>
        <taxon>Pseudomonadota</taxon>
        <taxon>Alphaproteobacteria</taxon>
        <taxon>Hyphomicrobiales</taxon>
        <taxon>Rhizobiaceae</taxon>
        <taxon>Sinorhizobium/Ensifer group</taxon>
        <taxon>Sinorhizobium</taxon>
    </lineage>
</organism>
<dbReference type="InterPro" id="IPR029058">
    <property type="entry name" value="AB_hydrolase_fold"/>
</dbReference>
<evidence type="ECO:0000256" key="2">
    <source>
        <dbReference type="ARBA" id="ARBA00022801"/>
    </source>
</evidence>
<evidence type="ECO:0000313" key="14">
    <source>
        <dbReference type="Proteomes" id="UP000078507"/>
    </source>
</evidence>
<dbReference type="EC" id="3.1.2.22" evidence="1"/>
<evidence type="ECO:0000256" key="5">
    <source>
        <dbReference type="ARBA" id="ARBA00039314"/>
    </source>
</evidence>
<comment type="function">
    <text evidence="9">Acts as an acyl-protein thioesterase that hydrolyzes fatty acids from acylated residues in proteins. Regulates the mitochondrial S-depalmitoylation of the nucleophilic active site residue of peroxiredoxin-5/PRDX5, a key antioxidant protein, therefore modulating mitochondrial antioxidant ability. Also catalyzes the deglucuronidation of mycophenolic acid acyl-glucuronide, an active metabolite of the immunosuppressant drug mycophenolate.</text>
</comment>
<dbReference type="Proteomes" id="UP000078507">
    <property type="component" value="Unassembled WGS sequence"/>
</dbReference>
<dbReference type="RefSeq" id="WP_066872858.1">
    <property type="nucleotide sequence ID" value="NZ_LNQB01000069.1"/>
</dbReference>
<dbReference type="GO" id="GO:0102390">
    <property type="term" value="F:mycophenolic acid acyl-glucuronide esterase activity"/>
    <property type="evidence" value="ECO:0007669"/>
    <property type="project" value="UniProtKB-EC"/>
</dbReference>
<dbReference type="InterPro" id="IPR052382">
    <property type="entry name" value="ABHD10_acyl-thioesterase"/>
</dbReference>
<evidence type="ECO:0000313" key="13">
    <source>
        <dbReference type="EMBL" id="OAP46357.1"/>
    </source>
</evidence>
<keyword evidence="2 13" id="KW-0378">Hydrolase</keyword>
<feature type="domain" description="AB hydrolase-1" evidence="12">
    <location>
        <begin position="58"/>
        <end position="247"/>
    </location>
</feature>
<evidence type="ECO:0000256" key="1">
    <source>
        <dbReference type="ARBA" id="ARBA00012423"/>
    </source>
</evidence>
<evidence type="ECO:0000256" key="3">
    <source>
        <dbReference type="ARBA" id="ARBA00022946"/>
    </source>
</evidence>
<comment type="catalytic activity">
    <reaction evidence="10">
        <text>S-hexadecanoyl-L-cysteinyl-[protein] + H2O = L-cysteinyl-[protein] + hexadecanoate + H(+)</text>
        <dbReference type="Rhea" id="RHEA:19233"/>
        <dbReference type="Rhea" id="RHEA-COMP:10131"/>
        <dbReference type="Rhea" id="RHEA-COMP:11032"/>
        <dbReference type="ChEBI" id="CHEBI:7896"/>
        <dbReference type="ChEBI" id="CHEBI:15377"/>
        <dbReference type="ChEBI" id="CHEBI:15378"/>
        <dbReference type="ChEBI" id="CHEBI:29950"/>
        <dbReference type="ChEBI" id="CHEBI:74151"/>
        <dbReference type="EC" id="3.1.2.22"/>
    </reaction>
    <physiologicalReaction direction="left-to-right" evidence="10">
        <dbReference type="Rhea" id="RHEA:19234"/>
    </physiologicalReaction>
</comment>
<evidence type="ECO:0000256" key="11">
    <source>
        <dbReference type="ARBA" id="ARBA00047972"/>
    </source>
</evidence>
<dbReference type="OrthoDB" id="9813296at2"/>